<feature type="region of interest" description="Disordered" evidence="2">
    <location>
        <begin position="1451"/>
        <end position="1511"/>
    </location>
</feature>
<evidence type="ECO:0000256" key="2">
    <source>
        <dbReference type="SAM" id="MobiDB-lite"/>
    </source>
</evidence>
<dbReference type="EMBL" id="JAINUG010000293">
    <property type="protein sequence ID" value="KAJ8383477.1"/>
    <property type="molecule type" value="Genomic_DNA"/>
</dbReference>
<reference evidence="4" key="1">
    <citation type="journal article" date="2023" name="Science">
        <title>Genome structures resolve the early diversification of teleost fishes.</title>
        <authorList>
            <person name="Parey E."/>
            <person name="Louis A."/>
            <person name="Montfort J."/>
            <person name="Bouchez O."/>
            <person name="Roques C."/>
            <person name="Iampietro C."/>
            <person name="Lluch J."/>
            <person name="Castinel A."/>
            <person name="Donnadieu C."/>
            <person name="Desvignes T."/>
            <person name="Floi Bucao C."/>
            <person name="Jouanno E."/>
            <person name="Wen M."/>
            <person name="Mejri S."/>
            <person name="Dirks R."/>
            <person name="Jansen H."/>
            <person name="Henkel C."/>
            <person name="Chen W.J."/>
            <person name="Zahm M."/>
            <person name="Cabau C."/>
            <person name="Klopp C."/>
            <person name="Thompson A.W."/>
            <person name="Robinson-Rechavi M."/>
            <person name="Braasch I."/>
            <person name="Lecointre G."/>
            <person name="Bobe J."/>
            <person name="Postlethwait J.H."/>
            <person name="Berthelot C."/>
            <person name="Roest Crollius H."/>
            <person name="Guiguen Y."/>
        </authorList>
    </citation>
    <scope>NUCLEOTIDE SEQUENCE</scope>
    <source>
        <strain evidence="4">NC1722</strain>
    </source>
</reference>
<feature type="region of interest" description="Disordered" evidence="2">
    <location>
        <begin position="691"/>
        <end position="740"/>
    </location>
</feature>
<keyword evidence="5" id="KW-1185">Reference proteome</keyword>
<feature type="compositionally biased region" description="Low complexity" evidence="2">
    <location>
        <begin position="970"/>
        <end position="983"/>
    </location>
</feature>
<organism evidence="4 5">
    <name type="scientific">Aldrovandia affinis</name>
    <dbReference type="NCBI Taxonomy" id="143900"/>
    <lineage>
        <taxon>Eukaryota</taxon>
        <taxon>Metazoa</taxon>
        <taxon>Chordata</taxon>
        <taxon>Craniata</taxon>
        <taxon>Vertebrata</taxon>
        <taxon>Euteleostomi</taxon>
        <taxon>Actinopterygii</taxon>
        <taxon>Neopterygii</taxon>
        <taxon>Teleostei</taxon>
        <taxon>Notacanthiformes</taxon>
        <taxon>Halosauridae</taxon>
        <taxon>Aldrovandia</taxon>
    </lineage>
</organism>
<dbReference type="Proteomes" id="UP001221898">
    <property type="component" value="Unassembled WGS sequence"/>
</dbReference>
<gene>
    <name evidence="4" type="ORF">AAFF_G00220730</name>
</gene>
<feature type="region of interest" description="Disordered" evidence="2">
    <location>
        <begin position="1098"/>
        <end position="1139"/>
    </location>
</feature>
<feature type="region of interest" description="Disordered" evidence="2">
    <location>
        <begin position="1405"/>
        <end position="1427"/>
    </location>
</feature>
<feature type="compositionally biased region" description="Basic and acidic residues" evidence="2">
    <location>
        <begin position="2005"/>
        <end position="2047"/>
    </location>
</feature>
<comment type="caution">
    <text evidence="4">The sequence shown here is derived from an EMBL/GenBank/DDBJ whole genome shotgun (WGS) entry which is preliminary data.</text>
</comment>
<feature type="region of interest" description="Disordered" evidence="2">
    <location>
        <begin position="1827"/>
        <end position="1863"/>
    </location>
</feature>
<name>A0AAD7RG61_9TELE</name>
<feature type="compositionally biased region" description="Low complexity" evidence="2">
    <location>
        <begin position="1117"/>
        <end position="1135"/>
    </location>
</feature>
<feature type="region of interest" description="Disordered" evidence="2">
    <location>
        <begin position="1556"/>
        <end position="1614"/>
    </location>
</feature>
<feature type="compositionally biased region" description="Acidic residues" evidence="2">
    <location>
        <begin position="947"/>
        <end position="962"/>
    </location>
</feature>
<dbReference type="PANTHER" id="PTHR14164">
    <property type="entry name" value="PERICENTRIOLAR MATERIAL 1-RELATED"/>
    <property type="match status" value="1"/>
</dbReference>
<feature type="region of interest" description="Disordered" evidence="2">
    <location>
        <begin position="1167"/>
        <end position="1299"/>
    </location>
</feature>
<evidence type="ECO:0000313" key="4">
    <source>
        <dbReference type="EMBL" id="KAJ8383477.1"/>
    </source>
</evidence>
<feature type="compositionally biased region" description="Acidic residues" evidence="2">
    <location>
        <begin position="1214"/>
        <end position="1233"/>
    </location>
</feature>
<feature type="compositionally biased region" description="Acidic residues" evidence="2">
    <location>
        <begin position="1016"/>
        <end position="1026"/>
    </location>
</feature>
<feature type="compositionally biased region" description="Basic and acidic residues" evidence="2">
    <location>
        <begin position="2117"/>
        <end position="2126"/>
    </location>
</feature>
<dbReference type="PANTHER" id="PTHR14164:SF12">
    <property type="entry name" value="PERICENTRIOLAR MATERIAL 1 PROTEIN"/>
    <property type="match status" value="1"/>
</dbReference>
<accession>A0AAD7RG61</accession>
<feature type="compositionally biased region" description="Basic and acidic residues" evidence="2">
    <location>
        <begin position="215"/>
        <end position="227"/>
    </location>
</feature>
<feature type="compositionally biased region" description="Polar residues" evidence="2">
    <location>
        <begin position="2056"/>
        <end position="2067"/>
    </location>
</feature>
<feature type="compositionally biased region" description="Polar residues" evidence="2">
    <location>
        <begin position="1747"/>
        <end position="1759"/>
    </location>
</feature>
<feature type="coiled-coil region" evidence="1">
    <location>
        <begin position="90"/>
        <end position="117"/>
    </location>
</feature>
<feature type="region of interest" description="Disordered" evidence="2">
    <location>
        <begin position="1016"/>
        <end position="1049"/>
    </location>
</feature>
<dbReference type="InterPro" id="IPR024138">
    <property type="entry name" value="Pericentriolar_Pcm1"/>
</dbReference>
<feature type="compositionally biased region" description="Polar residues" evidence="2">
    <location>
        <begin position="1787"/>
        <end position="1797"/>
    </location>
</feature>
<feature type="coiled-coil region" evidence="1">
    <location>
        <begin position="602"/>
        <end position="629"/>
    </location>
</feature>
<keyword evidence="1" id="KW-0175">Coiled coil</keyword>
<feature type="compositionally biased region" description="Basic and acidic residues" evidence="2">
    <location>
        <begin position="1985"/>
        <end position="1994"/>
    </location>
</feature>
<feature type="coiled-coil region" evidence="1">
    <location>
        <begin position="1053"/>
        <end position="1080"/>
    </location>
</feature>
<evidence type="ECO:0000256" key="1">
    <source>
        <dbReference type="SAM" id="Coils"/>
    </source>
</evidence>
<dbReference type="Pfam" id="PF15717">
    <property type="entry name" value="PCM1_C"/>
    <property type="match status" value="1"/>
</dbReference>
<feature type="region of interest" description="Disordered" evidence="2">
    <location>
        <begin position="856"/>
        <end position="908"/>
    </location>
</feature>
<proteinExistence type="predicted"/>
<evidence type="ECO:0000259" key="3">
    <source>
        <dbReference type="Pfam" id="PF15717"/>
    </source>
</evidence>
<feature type="region of interest" description="Disordered" evidence="2">
    <location>
        <begin position="1979"/>
        <end position="2188"/>
    </location>
</feature>
<feature type="coiled-coil region" evidence="1">
    <location>
        <begin position="17"/>
        <end position="58"/>
    </location>
</feature>
<dbReference type="GO" id="GO:0034451">
    <property type="term" value="C:centriolar satellite"/>
    <property type="evidence" value="ECO:0007669"/>
    <property type="project" value="TreeGrafter"/>
</dbReference>
<evidence type="ECO:0000313" key="5">
    <source>
        <dbReference type="Proteomes" id="UP001221898"/>
    </source>
</evidence>
<feature type="compositionally biased region" description="Basic and acidic residues" evidence="2">
    <location>
        <begin position="2133"/>
        <end position="2144"/>
    </location>
</feature>
<protein>
    <recommendedName>
        <fullName evidence="3">Pericentriolar material 1 protein C-terminal domain-containing protein</fullName>
    </recommendedName>
</protein>
<dbReference type="GO" id="GO:0034454">
    <property type="term" value="P:microtubule anchoring at centrosome"/>
    <property type="evidence" value="ECO:0007669"/>
    <property type="project" value="InterPro"/>
</dbReference>
<feature type="region of interest" description="Disordered" evidence="2">
    <location>
        <begin position="944"/>
        <end position="984"/>
    </location>
</feature>
<feature type="compositionally biased region" description="Basic and acidic residues" evidence="2">
    <location>
        <begin position="691"/>
        <end position="704"/>
    </location>
</feature>
<feature type="region of interest" description="Disordered" evidence="2">
    <location>
        <begin position="181"/>
        <end position="232"/>
    </location>
</feature>
<feature type="region of interest" description="Disordered" evidence="2">
    <location>
        <begin position="476"/>
        <end position="496"/>
    </location>
</feature>
<sequence length="2256" mass="249087">MMGLGVSALFWWLRGRFSQNQERLEAQNVKIQELEENIRILESEKGCVELRAETLQQRLEAQLTLQQTLDSENNDRESKVKEMMFHTQQMEEILMDVRIAEQNLEVEREKSEVLRKNLIDVSAQLEEIKSPLFVTSVKKGEVLLKNRKTQITDKLNLEMKKKCALGELQNTRGQWQRMDQNLQQKNRSAGAGQRCSGGPKLPAGAADLSPRRQGAQHDRSLPAERADASALPQQDPLHLWTADAANGCPGAPPLPSDRDHGLVVRGASLVAAALFRYRITEVLGFLGMATGGMPFDDCADDQDLPNWATSNGSLDDRLNNMDWGTQQKAANRPSEKNRKKCGAVRLTNDISPESTPGAGRRRARTPHSFSHVKYTTQMSVPDPAELERLRQRINITDLDERSIGSDSQGRVTAANNQRQLAENKKAFNFLPLHVNTNKSKEPSAALLPLSASRGTKKQSPDMGMDMAACLSGLSKEARRTEGGARDDGRGEPGIDSSQVVSKLVQIREYIGKASTIRDDLVEKNDIPANVERLSHLIVHLKEQEKSYLRYLQKMLAGENEEEEGRTMGSAVGSGSVAESISLNIEVQSEGSEAVGRARCMGEAAEEEELENLHRQQELLKKMLVQQEQLRALRGQQEALLAMQHSTQPTGAAMDDTVITETTGSVSGLSITSELNDELNDLIQRFHNQLHDTQTKAVPDNRRQAESLSLARELSRGRAAPPVPPPPPPPPRPQHASASVASARLTKLQELQDKKETMDKILQELHTLRDHTLNNSFYGPMSGASARGEANGHAGMVTRLDSAPSYRGPQPQDGGNPPDKLRKLKEVHKRLNELRELVQYYEQSSDMMTDTVNENVKDEDEDTEPMFDSEQESPEPVTNIRNPQRAGNWMEMNGLTNSRGANNRDGRLNTDREINNRSAANLRGLNFPPAIECQYNRYHPYHEVKDASEEEEEDGEALVDEDEARERRVGSECSGSSRRSSLGEDPVLEQKVRRLQSAKQKLRQLQELVAMVQSDDTDGTTANEDEGPPQQPNNARASVPKPLRDSSATEAAREKFYEAKLKQQQRELERLQEERQRLTEIQGKIHDLQWACPDLQSSVSSTLSQQGPRRPPAAVSTPGVGVSANGAAPGPAAEPVPDNELWSEMRRHQILREELRQRRKQLECLMVEQQRQAGPADPACSSDGATASPLPTPQPTSRDERTMATWGGSTPCHLEEEEDGYPSEDEEVEEDEADSSSSEVQPLYSGRSHRSYSGPKSKGSCGKALYSAGDSAGPSSRARGNGRTQQQQQQQGGERRQENVRWAWQRSPQEEGRQHWQEQVTQLHKQLEFSTNMCQTLLQDQQSLSCLLQSLLSTPYSVMPSNVGSPQVHLIMHQLNQCYSQLAWQQNNAQRLKHLLNDLVLQQQQQLQSAQPNARPESPSVLPPPFAIPPGALSMPGLAGFSPLPSGLGLSPLFGPDFGQTTGPPASGQQQMDHNSSMKTEYMSFPPPPPRRPHRTEPLPAESTDGHTRTWREGSRRVWAGSMAPEASGNRLFHQESLGSLSSLADPADPATVTKTFRFGRKASAQASLSAREKTPNPKRKRGKGHAKNTAQETDSVSSEYGRDPAPLAKQREQKRLLDRLTQEKLDSKVKIRHTNDLSSAFAWSAPLHSNRNACTEAADTSSDFSLFEALRETIYAEVASLISQNESRPHFLIELFHELQLLNTDYLRQRALYSLQDVVTRHLTDRHTAEGRPAALGPLAWAMASNSELTPSEPTSLATSDADFFEKNSRNNLNPVKRQNNRDTGDNESALSVSSNPEPFASDDLGDTVIHLDRALARMRDESQLNAAATAADRSGGDYTAPVPREGGGDGTSCLGGEPGDARCPTVDTEPLDRQIKAIMTKVIPFLKEHMDEACSPQLLDTVRSMVLSLLQRTNESAEFTRFLQRQLDRMLKENLSRMAGRMLKESGEDLLVMISEILFNELAFFSLMQDRAARKLDSPALKQTHPEERKTLEGEELFPAAFSDEDKDKDEAEQEAARHHGDGDRTEHDGAGKVSEREDAAGDREGQPLFRSPLKTDSQTLSSYFSAQAERQEEDDVKAERGDGPTSPQTCEQGTRRVSENGSAEAKSSLEPAGSCDERMVRSESVETADSMSKERGGGDSRAAEAGGEGSVTVSPEGSVACSPDTDSPVIINEDEVGSGNLSQKSDEDDFVKVEGLPLQLSALCEAELRKRITEEQQNNNLSAEIINGNVDGLAGLVGNSQTLKEPETVGAQSA</sequence>
<feature type="compositionally biased region" description="Acidic residues" evidence="2">
    <location>
        <begin position="856"/>
        <end position="872"/>
    </location>
</feature>
<feature type="region of interest" description="Disordered" evidence="2">
    <location>
        <begin position="1747"/>
        <end position="1806"/>
    </location>
</feature>
<feature type="coiled-coil region" evidence="1">
    <location>
        <begin position="987"/>
        <end position="1014"/>
    </location>
</feature>
<feature type="compositionally biased region" description="Polar residues" evidence="2">
    <location>
        <begin position="1459"/>
        <end position="1478"/>
    </location>
</feature>
<dbReference type="InterPro" id="IPR031446">
    <property type="entry name" value="PCM1_C"/>
</dbReference>
<feature type="compositionally biased region" description="Polar residues" evidence="2">
    <location>
        <begin position="1588"/>
        <end position="1598"/>
    </location>
</feature>
<dbReference type="GO" id="GO:1905515">
    <property type="term" value="P:non-motile cilium assembly"/>
    <property type="evidence" value="ECO:0007669"/>
    <property type="project" value="TreeGrafter"/>
</dbReference>
<feature type="compositionally biased region" description="Basic and acidic residues" evidence="2">
    <location>
        <begin position="476"/>
        <end position="492"/>
    </location>
</feature>
<feature type="domain" description="Pericentriolar material 1 protein C-terminal" evidence="3">
    <location>
        <begin position="1661"/>
        <end position="2125"/>
    </location>
</feature>
<feature type="compositionally biased region" description="Pro residues" evidence="2">
    <location>
        <begin position="720"/>
        <end position="732"/>
    </location>
</feature>
<feature type="compositionally biased region" description="Low complexity" evidence="2">
    <location>
        <begin position="1278"/>
        <end position="1291"/>
    </location>
</feature>
<feature type="compositionally biased region" description="Basic residues" evidence="2">
    <location>
        <begin position="1576"/>
        <end position="1586"/>
    </location>
</feature>
<dbReference type="GO" id="GO:0071539">
    <property type="term" value="P:protein localization to centrosome"/>
    <property type="evidence" value="ECO:0007669"/>
    <property type="project" value="InterPro"/>
</dbReference>
<feature type="region of interest" description="Disordered" evidence="2">
    <location>
        <begin position="441"/>
        <end position="463"/>
    </location>
</feature>
<dbReference type="GO" id="GO:0036064">
    <property type="term" value="C:ciliary basal body"/>
    <property type="evidence" value="ECO:0007669"/>
    <property type="project" value="TreeGrafter"/>
</dbReference>